<dbReference type="PRINTS" id="PR00722">
    <property type="entry name" value="CHYMOTRYPSIN"/>
</dbReference>
<dbReference type="PROSITE" id="PS50240">
    <property type="entry name" value="TRYPSIN_DOM"/>
    <property type="match status" value="1"/>
</dbReference>
<dbReference type="SMART" id="SM00020">
    <property type="entry name" value="Tryp_SPc"/>
    <property type="match status" value="1"/>
</dbReference>
<evidence type="ECO:0000256" key="2">
    <source>
        <dbReference type="ARBA" id="ARBA00022670"/>
    </source>
</evidence>
<evidence type="ECO:0000256" key="5">
    <source>
        <dbReference type="ARBA" id="ARBA00023157"/>
    </source>
</evidence>
<sequence length="302" mass="34051">MNLNIFAVSLIVLHDFSDVTAKVKYKHRANRTLNSLPGHTKVTDGLVFPYVVAILKKFSYLCAGALLDDKWVLTAADSFYALRESSRVIRVRLGSINYKKGGSLLPVKTIEIHPHFDDSRPVYDVALIRLAYNVRLTAKLYPIRMQTKLKEVIATHVIVSGWSPFMHVKKINKQAPISTDLIKQQRILSISHLHPWSAAECKEELNSLEINDTEAILCLELDSKSDSCWRDTGAPVVLNGVLWGIVSSWHQDDCYLEPGATFVNLVAAKKISSWIYLTTYSGNKTEYSKTRASTDEDYSYDV</sequence>
<dbReference type="InterPro" id="IPR001314">
    <property type="entry name" value="Peptidase_S1A"/>
</dbReference>
<feature type="domain" description="Peptidase S1" evidence="7">
    <location>
        <begin position="36"/>
        <end position="280"/>
    </location>
</feature>
<dbReference type="InterPro" id="IPR050430">
    <property type="entry name" value="Peptidase_S1"/>
</dbReference>
<feature type="chain" id="PRO_5047317334" description="Peptidase S1 domain-containing protein" evidence="6">
    <location>
        <begin position="22"/>
        <end position="302"/>
    </location>
</feature>
<dbReference type="EMBL" id="OU963915">
    <property type="protein sequence ID" value="CAH0403080.1"/>
    <property type="molecule type" value="Genomic_DNA"/>
</dbReference>
<protein>
    <recommendedName>
        <fullName evidence="7">Peptidase S1 domain-containing protein</fullName>
    </recommendedName>
</protein>
<evidence type="ECO:0000313" key="9">
    <source>
        <dbReference type="Proteomes" id="UP001153292"/>
    </source>
</evidence>
<dbReference type="Gene3D" id="2.40.10.10">
    <property type="entry name" value="Trypsin-like serine proteases"/>
    <property type="match status" value="2"/>
</dbReference>
<evidence type="ECO:0000256" key="6">
    <source>
        <dbReference type="SAM" id="SignalP"/>
    </source>
</evidence>
<feature type="signal peptide" evidence="6">
    <location>
        <begin position="1"/>
        <end position="21"/>
    </location>
</feature>
<evidence type="ECO:0000313" key="8">
    <source>
        <dbReference type="EMBL" id="CAH0403080.1"/>
    </source>
</evidence>
<evidence type="ECO:0000256" key="1">
    <source>
        <dbReference type="ARBA" id="ARBA00007664"/>
    </source>
</evidence>
<evidence type="ECO:0000259" key="7">
    <source>
        <dbReference type="PROSITE" id="PS50240"/>
    </source>
</evidence>
<dbReference type="Proteomes" id="UP001153292">
    <property type="component" value="Chromosome 22"/>
</dbReference>
<accession>A0ABN8B282</accession>
<evidence type="ECO:0000256" key="3">
    <source>
        <dbReference type="ARBA" id="ARBA00022801"/>
    </source>
</evidence>
<proteinExistence type="inferred from homology"/>
<dbReference type="SUPFAM" id="SSF50494">
    <property type="entry name" value="Trypsin-like serine proteases"/>
    <property type="match status" value="1"/>
</dbReference>
<reference evidence="8" key="1">
    <citation type="submission" date="2021-12" db="EMBL/GenBank/DDBJ databases">
        <authorList>
            <person name="King R."/>
        </authorList>
    </citation>
    <scope>NUCLEOTIDE SEQUENCE</scope>
</reference>
<keyword evidence="3" id="KW-0378">Hydrolase</keyword>
<dbReference type="PANTHER" id="PTHR24276:SF98">
    <property type="entry name" value="FI18310P1-RELATED"/>
    <property type="match status" value="1"/>
</dbReference>
<keyword evidence="6" id="KW-0732">Signal</keyword>
<keyword evidence="5" id="KW-1015">Disulfide bond</keyword>
<name>A0ABN8B282_CHISP</name>
<dbReference type="PANTHER" id="PTHR24276">
    <property type="entry name" value="POLYSERASE-RELATED"/>
    <property type="match status" value="1"/>
</dbReference>
<dbReference type="InterPro" id="IPR009003">
    <property type="entry name" value="Peptidase_S1_PA"/>
</dbReference>
<keyword evidence="2" id="KW-0645">Protease</keyword>
<keyword evidence="4" id="KW-0720">Serine protease</keyword>
<dbReference type="InterPro" id="IPR001254">
    <property type="entry name" value="Trypsin_dom"/>
</dbReference>
<organism evidence="8 9">
    <name type="scientific">Chilo suppressalis</name>
    <name type="common">Asiatic rice borer moth</name>
    <dbReference type="NCBI Taxonomy" id="168631"/>
    <lineage>
        <taxon>Eukaryota</taxon>
        <taxon>Metazoa</taxon>
        <taxon>Ecdysozoa</taxon>
        <taxon>Arthropoda</taxon>
        <taxon>Hexapoda</taxon>
        <taxon>Insecta</taxon>
        <taxon>Pterygota</taxon>
        <taxon>Neoptera</taxon>
        <taxon>Endopterygota</taxon>
        <taxon>Lepidoptera</taxon>
        <taxon>Glossata</taxon>
        <taxon>Ditrysia</taxon>
        <taxon>Pyraloidea</taxon>
        <taxon>Crambidae</taxon>
        <taxon>Crambinae</taxon>
        <taxon>Chilo</taxon>
    </lineage>
</organism>
<gene>
    <name evidence="8" type="ORF">CHILSU_LOCUS6338</name>
</gene>
<evidence type="ECO:0000256" key="4">
    <source>
        <dbReference type="ARBA" id="ARBA00022825"/>
    </source>
</evidence>
<dbReference type="Pfam" id="PF00089">
    <property type="entry name" value="Trypsin"/>
    <property type="match status" value="1"/>
</dbReference>
<dbReference type="InterPro" id="IPR043504">
    <property type="entry name" value="Peptidase_S1_PA_chymotrypsin"/>
</dbReference>
<comment type="similarity">
    <text evidence="1">Belongs to the peptidase S1 family.</text>
</comment>
<keyword evidence="9" id="KW-1185">Reference proteome</keyword>